<protein>
    <submittedName>
        <fullName evidence="1">Uncharacterized protein</fullName>
    </submittedName>
</protein>
<evidence type="ECO:0000313" key="1">
    <source>
        <dbReference type="EMBL" id="RED95646.1"/>
    </source>
</evidence>
<proteinExistence type="predicted"/>
<evidence type="ECO:0000313" key="2">
    <source>
        <dbReference type="Proteomes" id="UP000256779"/>
    </source>
</evidence>
<organism evidence="1 2">
    <name type="scientific">Marinoscillum furvescens DSM 4134</name>
    <dbReference type="NCBI Taxonomy" id="1122208"/>
    <lineage>
        <taxon>Bacteria</taxon>
        <taxon>Pseudomonadati</taxon>
        <taxon>Bacteroidota</taxon>
        <taxon>Cytophagia</taxon>
        <taxon>Cytophagales</taxon>
        <taxon>Reichenbachiellaceae</taxon>
        <taxon>Marinoscillum</taxon>
    </lineage>
</organism>
<keyword evidence="2" id="KW-1185">Reference proteome</keyword>
<comment type="caution">
    <text evidence="1">The sequence shown here is derived from an EMBL/GenBank/DDBJ whole genome shotgun (WGS) entry which is preliminary data.</text>
</comment>
<dbReference type="EMBL" id="QREG01000017">
    <property type="protein sequence ID" value="RED95646.1"/>
    <property type="molecule type" value="Genomic_DNA"/>
</dbReference>
<reference evidence="1 2" key="1">
    <citation type="submission" date="2018-07" db="EMBL/GenBank/DDBJ databases">
        <title>Genomic Encyclopedia of Type Strains, Phase IV (KMG-IV): sequencing the most valuable type-strain genomes for metagenomic binning, comparative biology and taxonomic classification.</title>
        <authorList>
            <person name="Goeker M."/>
        </authorList>
    </citation>
    <scope>NUCLEOTIDE SEQUENCE [LARGE SCALE GENOMIC DNA]</scope>
    <source>
        <strain evidence="1 2">DSM 4134</strain>
    </source>
</reference>
<dbReference type="AlphaFoldDB" id="A0A3D9KZR4"/>
<name>A0A3D9KZR4_MARFU</name>
<sequence length="402" mass="45939">MLTGLALFFTFLGTAQESSSKLKVNIDCRGCNDSYIRQNTLFLDHVRDQNLADVYLLVNTSGNPSSVIYNLEYTGKGQFEGINNTFDVDFSRTLTSNELRDKLLKAVINGFIPYMMHTNMADQLIVEVLQSEEANSTTVDDPWNNWIFEIYGNFNMRDQDTRNELNTRMGAEGDKVTENWRVRLDAHFNRNILKIDENDEEFTSIRDWKYTAASVVKSLGDHWSAGIFSSISSNTVDNIQVKTNISPAVEYSFFDYREVLTKEVTLAYKVGYNHQKYLKTTIYDVNEDRYPSQSFSLNVRFRKNWGNLYSGVSASNFLNDFSKNRLSMNNSAAVRVFKGFSVRVNASFDMIRDQINLEQGDASLEDIILQQRAIATNYRLSVGAGVSYTFGSIYNNILNTRL</sequence>
<accession>A0A3D9KZR4</accession>
<gene>
    <name evidence="1" type="ORF">C7460_11796</name>
</gene>
<dbReference type="Proteomes" id="UP000256779">
    <property type="component" value="Unassembled WGS sequence"/>
</dbReference>